<gene>
    <name evidence="1" type="ORF">PR048_004455</name>
</gene>
<evidence type="ECO:0000313" key="2">
    <source>
        <dbReference type="Proteomes" id="UP001159363"/>
    </source>
</evidence>
<comment type="caution">
    <text evidence="1">The sequence shown here is derived from an EMBL/GenBank/DDBJ whole genome shotgun (WGS) entry which is preliminary data.</text>
</comment>
<organism evidence="1 2">
    <name type="scientific">Dryococelus australis</name>
    <dbReference type="NCBI Taxonomy" id="614101"/>
    <lineage>
        <taxon>Eukaryota</taxon>
        <taxon>Metazoa</taxon>
        <taxon>Ecdysozoa</taxon>
        <taxon>Arthropoda</taxon>
        <taxon>Hexapoda</taxon>
        <taxon>Insecta</taxon>
        <taxon>Pterygota</taxon>
        <taxon>Neoptera</taxon>
        <taxon>Polyneoptera</taxon>
        <taxon>Phasmatodea</taxon>
        <taxon>Verophasmatodea</taxon>
        <taxon>Anareolatae</taxon>
        <taxon>Phasmatidae</taxon>
        <taxon>Eurycanthinae</taxon>
        <taxon>Dryococelus</taxon>
    </lineage>
</organism>
<proteinExistence type="predicted"/>
<name>A0ABQ9I5H8_9NEOP</name>
<keyword evidence="2" id="KW-1185">Reference proteome</keyword>
<dbReference type="Proteomes" id="UP001159363">
    <property type="component" value="Chromosome 2"/>
</dbReference>
<accession>A0ABQ9I5H8</accession>
<evidence type="ECO:0000313" key="1">
    <source>
        <dbReference type="EMBL" id="KAJ8891899.1"/>
    </source>
</evidence>
<reference evidence="1 2" key="1">
    <citation type="submission" date="2023-02" db="EMBL/GenBank/DDBJ databases">
        <title>LHISI_Scaffold_Assembly.</title>
        <authorList>
            <person name="Stuart O.P."/>
            <person name="Cleave R."/>
            <person name="Magrath M.J.L."/>
            <person name="Mikheyev A.S."/>
        </authorList>
    </citation>
    <scope>NUCLEOTIDE SEQUENCE [LARGE SCALE GENOMIC DNA]</scope>
    <source>
        <strain evidence="1">Daus_M_001</strain>
        <tissue evidence="1">Leg muscle</tissue>
    </source>
</reference>
<sequence>MMVLEPREDTLMESKLYAAKSDVLRNCFFTISEVATCFRGSALRTTILNHGLEAAGIPNCAVHNYNDTRWVERHDCVAVFSDSCNEITWIFFSAMTKIEHVERMISEIRENCEKEFAVVYRNTQDKASKVGVLHINSTKGWNSAIPKQCVECPLPQNAVRKQFIDIEKAIEFYKDDLQDNNRHILEAE</sequence>
<protein>
    <submittedName>
        <fullName evidence="1">Uncharacterized protein</fullName>
    </submittedName>
</protein>
<dbReference type="EMBL" id="JARBHB010000002">
    <property type="protein sequence ID" value="KAJ8891899.1"/>
    <property type="molecule type" value="Genomic_DNA"/>
</dbReference>